<gene>
    <name evidence="2" type="ORF">ACFPN6_09340</name>
</gene>
<evidence type="ECO:0000259" key="1">
    <source>
        <dbReference type="Pfam" id="PF02441"/>
    </source>
</evidence>
<accession>A0ABW0D5R9</accession>
<dbReference type="RefSeq" id="WP_309059260.1">
    <property type="nucleotide sequence ID" value="NZ_BAAASS010000004.1"/>
</dbReference>
<sequence>MSRSEPSNPFAAPAPTLGMERLLLVGTGALHAWQLPTWVSWLRLTYPDLALRTVVTRSAERFVTRPALDALSGSETLVDEWPAGGSARAVHVELAQWADAVLVYPATVNFISRYAAGITDTPVLLALQCLQAPVAVAPCLPPGADRSETVREHLATLAARSNVVVAPTTAALSVTTGRHDAQVPPPLPAVIERLEAKRTALRAEAA</sequence>
<dbReference type="SUPFAM" id="SSF52507">
    <property type="entry name" value="Homo-oligomeric flavin-containing Cys decarboxylases, HFCD"/>
    <property type="match status" value="1"/>
</dbReference>
<name>A0ABW0D5R9_STRFI</name>
<dbReference type="PANTHER" id="PTHR14359:SF6">
    <property type="entry name" value="PHOSPHOPANTOTHENOYLCYSTEINE DECARBOXYLASE"/>
    <property type="match status" value="1"/>
</dbReference>
<dbReference type="Pfam" id="PF02441">
    <property type="entry name" value="Flavoprotein"/>
    <property type="match status" value="1"/>
</dbReference>
<evidence type="ECO:0000313" key="3">
    <source>
        <dbReference type="Proteomes" id="UP001596156"/>
    </source>
</evidence>
<keyword evidence="3" id="KW-1185">Reference proteome</keyword>
<comment type="caution">
    <text evidence="2">The sequence shown here is derived from an EMBL/GenBank/DDBJ whole genome shotgun (WGS) entry which is preliminary data.</text>
</comment>
<reference evidence="3" key="1">
    <citation type="journal article" date="2019" name="Int. J. Syst. Evol. Microbiol.">
        <title>The Global Catalogue of Microorganisms (GCM) 10K type strain sequencing project: providing services to taxonomists for standard genome sequencing and annotation.</title>
        <authorList>
            <consortium name="The Broad Institute Genomics Platform"/>
            <consortium name="The Broad Institute Genome Sequencing Center for Infectious Disease"/>
            <person name="Wu L."/>
            <person name="Ma J."/>
        </authorList>
    </citation>
    <scope>NUCLEOTIDE SEQUENCE [LARGE SCALE GENOMIC DNA]</scope>
    <source>
        <strain evidence="3">CCM 8479</strain>
    </source>
</reference>
<feature type="domain" description="Flavoprotein" evidence="1">
    <location>
        <begin position="21"/>
        <end position="168"/>
    </location>
</feature>
<evidence type="ECO:0000313" key="2">
    <source>
        <dbReference type="EMBL" id="MFC5224801.1"/>
    </source>
</evidence>
<dbReference type="InterPro" id="IPR036551">
    <property type="entry name" value="Flavin_trans-like"/>
</dbReference>
<dbReference type="InterPro" id="IPR003382">
    <property type="entry name" value="Flavoprotein"/>
</dbReference>
<dbReference type="PANTHER" id="PTHR14359">
    <property type="entry name" value="HOMO-OLIGOMERIC FLAVIN CONTAINING CYS DECARBOXYLASE FAMILY"/>
    <property type="match status" value="1"/>
</dbReference>
<dbReference type="Proteomes" id="UP001596156">
    <property type="component" value="Unassembled WGS sequence"/>
</dbReference>
<dbReference type="EMBL" id="JBHSKL010000011">
    <property type="protein sequence ID" value="MFC5224801.1"/>
    <property type="molecule type" value="Genomic_DNA"/>
</dbReference>
<protein>
    <submittedName>
        <fullName evidence="2">Flavoprotein</fullName>
    </submittedName>
</protein>
<dbReference type="Gene3D" id="3.40.50.1950">
    <property type="entry name" value="Flavin prenyltransferase-like"/>
    <property type="match status" value="1"/>
</dbReference>
<organism evidence="2 3">
    <name type="scientific">Streptomyces fimbriatus</name>
    <dbReference type="NCBI Taxonomy" id="68197"/>
    <lineage>
        <taxon>Bacteria</taxon>
        <taxon>Bacillati</taxon>
        <taxon>Actinomycetota</taxon>
        <taxon>Actinomycetes</taxon>
        <taxon>Kitasatosporales</taxon>
        <taxon>Streptomycetaceae</taxon>
        <taxon>Streptomyces</taxon>
    </lineage>
</organism>
<proteinExistence type="predicted"/>